<dbReference type="EMBL" id="QQZY01000001">
    <property type="protein sequence ID" value="RDI75775.1"/>
    <property type="molecule type" value="Genomic_DNA"/>
</dbReference>
<reference evidence="8" key="2">
    <citation type="journal article" date="2019" name="MicrobiologyOpen">
        <title>High-quality draft genome sequence of Gaiella occulta isolated from a 150 meter deep mineral water borehole and comparison with the genome sequences of other deep-branching lineages of the phylum Actinobacteria.</title>
        <authorList>
            <person name="Severino R."/>
            <person name="Froufe H.J.C."/>
            <person name="Barroso C."/>
            <person name="Albuquerque L."/>
            <person name="Lobo-da-Cunha A."/>
            <person name="da Costa M.S."/>
            <person name="Egas C."/>
        </authorList>
    </citation>
    <scope>NUCLEOTIDE SEQUENCE [LARGE SCALE GENOMIC DNA]</scope>
    <source>
        <strain evidence="8">F2-233</strain>
    </source>
</reference>
<dbReference type="Pfam" id="PF04932">
    <property type="entry name" value="Wzy_C"/>
    <property type="match status" value="1"/>
</dbReference>
<proteinExistence type="predicted"/>
<feature type="domain" description="O-antigen ligase-related" evidence="6">
    <location>
        <begin position="233"/>
        <end position="383"/>
    </location>
</feature>
<dbReference type="GO" id="GO:0016874">
    <property type="term" value="F:ligase activity"/>
    <property type="evidence" value="ECO:0007669"/>
    <property type="project" value="UniProtKB-KW"/>
</dbReference>
<dbReference type="AlphaFoldDB" id="A0A7M2Z166"/>
<dbReference type="GO" id="GO:0016020">
    <property type="term" value="C:membrane"/>
    <property type="evidence" value="ECO:0007669"/>
    <property type="project" value="UniProtKB-SubCell"/>
</dbReference>
<evidence type="ECO:0000313" key="8">
    <source>
        <dbReference type="Proteomes" id="UP000254134"/>
    </source>
</evidence>
<keyword evidence="2 5" id="KW-0812">Transmembrane</keyword>
<feature type="transmembrane region" description="Helical" evidence="5">
    <location>
        <begin position="129"/>
        <end position="150"/>
    </location>
</feature>
<dbReference type="InterPro" id="IPR007016">
    <property type="entry name" value="O-antigen_ligase-rel_domated"/>
</dbReference>
<keyword evidence="4 5" id="KW-0472">Membrane</keyword>
<name>A0A7M2Z166_9ACTN</name>
<dbReference type="RefSeq" id="WP_114794665.1">
    <property type="nucleotide sequence ID" value="NZ_QQZY01000001.1"/>
</dbReference>
<evidence type="ECO:0000256" key="1">
    <source>
        <dbReference type="ARBA" id="ARBA00004141"/>
    </source>
</evidence>
<gene>
    <name evidence="7" type="ORF">Gocc_0194</name>
</gene>
<keyword evidence="7" id="KW-0436">Ligase</keyword>
<feature type="transmembrane region" description="Helical" evidence="5">
    <location>
        <begin position="197"/>
        <end position="220"/>
    </location>
</feature>
<accession>A0A7M2Z166</accession>
<comment type="caution">
    <text evidence="7">The sequence shown here is derived from an EMBL/GenBank/DDBJ whole genome shotgun (WGS) entry which is preliminary data.</text>
</comment>
<feature type="transmembrane region" description="Helical" evidence="5">
    <location>
        <begin position="375"/>
        <end position="393"/>
    </location>
</feature>
<keyword evidence="8" id="KW-1185">Reference proteome</keyword>
<evidence type="ECO:0000256" key="5">
    <source>
        <dbReference type="SAM" id="Phobius"/>
    </source>
</evidence>
<protein>
    <submittedName>
        <fullName evidence="7">O-antigen ligase like membrane protein</fullName>
    </submittedName>
</protein>
<comment type="subcellular location">
    <subcellularLocation>
        <location evidence="1">Membrane</location>
        <topology evidence="1">Multi-pass membrane protein</topology>
    </subcellularLocation>
</comment>
<evidence type="ECO:0000256" key="4">
    <source>
        <dbReference type="ARBA" id="ARBA00023136"/>
    </source>
</evidence>
<evidence type="ECO:0000313" key="7">
    <source>
        <dbReference type="EMBL" id="RDI75775.1"/>
    </source>
</evidence>
<feature type="transmembrane region" description="Helical" evidence="5">
    <location>
        <begin position="405"/>
        <end position="434"/>
    </location>
</feature>
<dbReference type="Proteomes" id="UP000254134">
    <property type="component" value="Unassembled WGS sequence"/>
</dbReference>
<sequence>MTRSLPRIALVAFVVGLALHNLAMAELWQLGVRGPALDVVAAWKDVLLVAAVAAALWGSRSLPLSLWADRLALSFAGIVVLYWLLPQSWLGGGATPRGELFALRHDLLPVGAYVLGRLLVISSHEWRRVAVALVGTAVAVTLWGLVDVYLVPLQWWRDSGVPGWFEEQLGLAYRGLSGLPENWVLNTGDEQNPIRRLVSAFLSPLASAYLLVVVLLYLVARRATRWTVAASGIAYAGLLWTHTRAAYLALAAGLVVLAAVRRRWIPLILAAASLGAGVGFVKAFPHIGPSTSYTQAELEILREQGRANPDVGTDPLGGSDASTASHLRNLRDGVEAVVRHPQGYGLGNAGVNASRTGVPPVAGESTYTEIGVDTGLAGAAAFVAWMLAVLAALRRRSAWMTAVWAAVLTIAVQTDVIGVHWIAYVVFALAGLALGHGLPDEEGT</sequence>
<organism evidence="7 8">
    <name type="scientific">Gaiella occulta</name>
    <dbReference type="NCBI Taxonomy" id="1002870"/>
    <lineage>
        <taxon>Bacteria</taxon>
        <taxon>Bacillati</taxon>
        <taxon>Actinomycetota</taxon>
        <taxon>Thermoleophilia</taxon>
        <taxon>Gaiellales</taxon>
        <taxon>Gaiellaceae</taxon>
        <taxon>Gaiella</taxon>
    </lineage>
</organism>
<feature type="transmembrane region" description="Helical" evidence="5">
    <location>
        <begin position="41"/>
        <end position="59"/>
    </location>
</feature>
<feature type="transmembrane region" description="Helical" evidence="5">
    <location>
        <begin position="71"/>
        <end position="90"/>
    </location>
</feature>
<keyword evidence="3 5" id="KW-1133">Transmembrane helix</keyword>
<reference evidence="7 8" key="1">
    <citation type="submission" date="2018-07" db="EMBL/GenBank/DDBJ databases">
        <title>High-quality-draft genome sequence of Gaiella occulta.</title>
        <authorList>
            <person name="Severino R."/>
            <person name="Froufe H.J.C."/>
            <person name="Rainey F.A."/>
            <person name="Barroso C."/>
            <person name="Albuquerque L."/>
            <person name="Lobo-Da-Cunha A."/>
            <person name="Da Costa M.S."/>
            <person name="Egas C."/>
        </authorList>
    </citation>
    <scope>NUCLEOTIDE SEQUENCE [LARGE SCALE GENOMIC DNA]</scope>
    <source>
        <strain evidence="7 8">F2-233</strain>
    </source>
</reference>
<feature type="transmembrane region" description="Helical" evidence="5">
    <location>
        <begin position="264"/>
        <end position="284"/>
    </location>
</feature>
<evidence type="ECO:0000259" key="6">
    <source>
        <dbReference type="Pfam" id="PF04932"/>
    </source>
</evidence>
<evidence type="ECO:0000256" key="2">
    <source>
        <dbReference type="ARBA" id="ARBA00022692"/>
    </source>
</evidence>
<evidence type="ECO:0000256" key="3">
    <source>
        <dbReference type="ARBA" id="ARBA00022989"/>
    </source>
</evidence>